<dbReference type="Gene3D" id="3.20.20.80">
    <property type="entry name" value="Glycosidases"/>
    <property type="match status" value="1"/>
</dbReference>
<dbReference type="VEuPathDB" id="FungiDB:ATEG_01089"/>
<evidence type="ECO:0000313" key="2">
    <source>
        <dbReference type="Proteomes" id="UP000452235"/>
    </source>
</evidence>
<accession>A0A5M3YL41</accession>
<reference evidence="1 2" key="1">
    <citation type="submission" date="2020-01" db="EMBL/GenBank/DDBJ databases">
        <title>Aspergillus terreus IFO 6365 whole genome shotgun sequence.</title>
        <authorList>
            <person name="Kanamasa S."/>
            <person name="Takahashi H."/>
        </authorList>
    </citation>
    <scope>NUCLEOTIDE SEQUENCE [LARGE SCALE GENOMIC DNA]</scope>
    <source>
        <strain evidence="1 2">IFO 6365</strain>
    </source>
</reference>
<dbReference type="EMBL" id="BLJY01000001">
    <property type="protein sequence ID" value="GFF11883.1"/>
    <property type="molecule type" value="Genomic_DNA"/>
</dbReference>
<name>A0A5M3YL41_ASPTE</name>
<dbReference type="SMR" id="A0A5M3YL41"/>
<organism evidence="1 2">
    <name type="scientific">Aspergillus terreus</name>
    <dbReference type="NCBI Taxonomy" id="33178"/>
    <lineage>
        <taxon>Eukaryota</taxon>
        <taxon>Fungi</taxon>
        <taxon>Dikarya</taxon>
        <taxon>Ascomycota</taxon>
        <taxon>Pezizomycotina</taxon>
        <taxon>Eurotiomycetes</taxon>
        <taxon>Eurotiomycetidae</taxon>
        <taxon>Eurotiales</taxon>
        <taxon>Aspergillaceae</taxon>
        <taxon>Aspergillus</taxon>
        <taxon>Aspergillus subgen. Circumdati</taxon>
    </lineage>
</organism>
<dbReference type="InterPro" id="IPR017853">
    <property type="entry name" value="GH"/>
</dbReference>
<sequence>MAVVSNIVFILAAWTVHPGRALGQTATVDAAVSLGTPAHLASGWIYGIPDTKGQIPDRFYTESEYRYGRAGGAQLHNEGQRGWIWGPSDYEGRFQSFLSNYHTTRKYGGRFQLLIHDLWGADGGQNSSAPYPGDNDDWTSYDEFLTTLINDIQSNSATEGLDIDIWNEPELEYFWGGRSTAQWLNLWGRTYHRLRDAFGSDVLLVGPSLSEAPSTTSSWWSQYLSFIRSNSSIPDQYTWHEEGESSDPQTSNSTLKALLPQYDLPFRPNNVNEYAIAAYQVPSADAWFISRLERHETIGLRGNWASSTALHDFLAGLVGKPNAGTSAYDGTGTGYWPTGEFQVYRYYNLNQTGTRVGTTGSADNNFDVYATHDGSTLKILSGSKAQTGTWDITVTNLSSLGLPTSGSIDITTYEFGWNGQYGEVDAPTYKGQVTHTYANDAVTWWVEFSDANVAYAFEFGF</sequence>
<keyword evidence="2" id="KW-1185">Reference proteome</keyword>
<dbReference type="OrthoDB" id="3445803at2759"/>
<dbReference type="GO" id="GO:0016787">
    <property type="term" value="F:hydrolase activity"/>
    <property type="evidence" value="ECO:0007669"/>
    <property type="project" value="UniProtKB-KW"/>
</dbReference>
<evidence type="ECO:0000313" key="1">
    <source>
        <dbReference type="EMBL" id="GFF11883.1"/>
    </source>
</evidence>
<comment type="caution">
    <text evidence="1">The sequence shown here is derived from an EMBL/GenBank/DDBJ whole genome shotgun (WGS) entry which is preliminary data.</text>
</comment>
<proteinExistence type="predicted"/>
<dbReference type="AlphaFoldDB" id="A0A5M3YL41"/>
<dbReference type="Proteomes" id="UP000452235">
    <property type="component" value="Unassembled WGS sequence"/>
</dbReference>
<dbReference type="SUPFAM" id="SSF51445">
    <property type="entry name" value="(Trans)glycosidases"/>
    <property type="match status" value="1"/>
</dbReference>
<keyword evidence="1" id="KW-0378">Hydrolase</keyword>
<protein>
    <submittedName>
        <fullName evidence="1">Glycoside hydrolase family 39 protein</fullName>
    </submittedName>
</protein>
<gene>
    <name evidence="1" type="ORF">ATEIFO6365_0001010300</name>
</gene>